<dbReference type="EC" id="4.1.2.4" evidence="3"/>
<proteinExistence type="predicted"/>
<dbReference type="SUPFAM" id="SSF51569">
    <property type="entry name" value="Aldolase"/>
    <property type="match status" value="1"/>
</dbReference>
<dbReference type="AlphaFoldDB" id="A0A0G3H7F3"/>
<dbReference type="STRING" id="136857.CTEST_01490"/>
<keyword evidence="3" id="KW-0456">Lyase</keyword>
<dbReference type="EMBL" id="CP011545">
    <property type="protein sequence ID" value="AKK07758.1"/>
    <property type="molecule type" value="Genomic_DNA"/>
</dbReference>
<dbReference type="PANTHER" id="PTHR10889">
    <property type="entry name" value="DEOXYRIBOSE-PHOSPHATE ALDOLASE"/>
    <property type="match status" value="1"/>
</dbReference>
<evidence type="ECO:0000256" key="1">
    <source>
        <dbReference type="ARBA" id="ARBA00022490"/>
    </source>
</evidence>
<dbReference type="InterPro" id="IPR013785">
    <property type="entry name" value="Aldolase_TIM"/>
</dbReference>
<protein>
    <submittedName>
        <fullName evidence="3">Deoxyribose-phosphate aldolase</fullName>
        <ecNumber evidence="3">4.1.2.4</ecNumber>
    </submittedName>
</protein>
<gene>
    <name evidence="3" type="ORF">CTEST_01490</name>
</gene>
<reference evidence="3 4" key="1">
    <citation type="journal article" date="2015" name="Genome Announc.">
        <title>Complete Genome Sequence of the Type Strain Corynebacterium testudinoris DSM 44614, Recovered from Necrotic Lesions in the Mouth of a Tortoise.</title>
        <authorList>
            <person name="Ruckert C."/>
            <person name="Kriete M."/>
            <person name="Jaenicke S."/>
            <person name="Winkler A."/>
            <person name="Tauch A."/>
        </authorList>
    </citation>
    <scope>NUCLEOTIDE SEQUENCE [LARGE SCALE GENOMIC DNA]</scope>
    <source>
        <strain evidence="3 4">DSM 44614</strain>
    </source>
</reference>
<dbReference type="Gene3D" id="3.20.20.70">
    <property type="entry name" value="Aldolase class I"/>
    <property type="match status" value="1"/>
</dbReference>
<dbReference type="Proteomes" id="UP000035540">
    <property type="component" value="Chromosome"/>
</dbReference>
<organism evidence="3 4">
    <name type="scientific">Corynebacterium testudinoris</name>
    <dbReference type="NCBI Taxonomy" id="136857"/>
    <lineage>
        <taxon>Bacteria</taxon>
        <taxon>Bacillati</taxon>
        <taxon>Actinomycetota</taxon>
        <taxon>Actinomycetes</taxon>
        <taxon>Mycobacteriales</taxon>
        <taxon>Corynebacteriaceae</taxon>
        <taxon>Corynebacterium</taxon>
    </lineage>
</organism>
<reference evidence="4" key="2">
    <citation type="submission" date="2015-05" db="EMBL/GenBank/DDBJ databases">
        <title>Complete genome sequence of Corynebacterium testudinoris DSM 44614, recovered from necrotic lesions in the mouth of a tortoise.</title>
        <authorList>
            <person name="Ruckert C."/>
            <person name="Albersmeier A."/>
            <person name="Winkler A."/>
            <person name="Tauch A."/>
        </authorList>
    </citation>
    <scope>NUCLEOTIDE SEQUENCE [LARGE SCALE GENOMIC DNA]</scope>
    <source>
        <strain evidence="4">DSM 44614</strain>
    </source>
</reference>
<dbReference type="PATRIC" id="fig|136857.5.peg.293"/>
<name>A0A0G3H7F3_9CORY</name>
<dbReference type="InterPro" id="IPR011343">
    <property type="entry name" value="DeoC"/>
</dbReference>
<dbReference type="GO" id="GO:0009264">
    <property type="term" value="P:deoxyribonucleotide catabolic process"/>
    <property type="evidence" value="ECO:0007669"/>
    <property type="project" value="InterPro"/>
</dbReference>
<accession>A0A0G3H7F3</accession>
<evidence type="ECO:0000313" key="4">
    <source>
        <dbReference type="Proteomes" id="UP000035540"/>
    </source>
</evidence>
<keyword evidence="4" id="KW-1185">Reference proteome</keyword>
<dbReference type="GO" id="GO:0016052">
    <property type="term" value="P:carbohydrate catabolic process"/>
    <property type="evidence" value="ECO:0007669"/>
    <property type="project" value="TreeGrafter"/>
</dbReference>
<dbReference type="PANTHER" id="PTHR10889:SF1">
    <property type="entry name" value="DEOXYRIBOSE-PHOSPHATE ALDOLASE"/>
    <property type="match status" value="1"/>
</dbReference>
<sequence length="204" mass="20938">MAWLRGHAFLLLVDVAMDTAAVRRGVVAARESGLAGVVVAPSHLSAVGDVGDLTVAAVVGFPTGRHHSLVKAAEARLAVAQGATEVWVSPDIGVSDLNTLLAEFVAVREAVPPPVQLGIVVETGLRDEQAIHSIVQAAAVAGADRVVTQSGWWPDEGTENPPLGGQPGVRLTVAGLHNLDEVLGALERGADRVAIADLGVVLEA</sequence>
<evidence type="ECO:0000313" key="3">
    <source>
        <dbReference type="EMBL" id="AKK07758.1"/>
    </source>
</evidence>
<dbReference type="GO" id="GO:0004139">
    <property type="term" value="F:deoxyribose-phosphate aldolase activity"/>
    <property type="evidence" value="ECO:0007669"/>
    <property type="project" value="UniProtKB-EC"/>
</dbReference>
<keyword evidence="1" id="KW-0963">Cytoplasm</keyword>
<keyword evidence="2" id="KW-0704">Schiff base</keyword>
<dbReference type="KEGG" id="cted:CTEST_01490"/>
<dbReference type="SMART" id="SM01133">
    <property type="entry name" value="DeoC"/>
    <property type="match status" value="1"/>
</dbReference>
<dbReference type="GO" id="GO:0005737">
    <property type="term" value="C:cytoplasm"/>
    <property type="evidence" value="ECO:0007669"/>
    <property type="project" value="InterPro"/>
</dbReference>
<evidence type="ECO:0000256" key="2">
    <source>
        <dbReference type="ARBA" id="ARBA00023270"/>
    </source>
</evidence>
<dbReference type="InterPro" id="IPR002915">
    <property type="entry name" value="DeoC/FbaB/LacD_aldolase"/>
</dbReference>